<reference evidence="3 4" key="1">
    <citation type="submission" date="2019-11" db="EMBL/GenBank/DDBJ databases">
        <title>Nocardia sp. nov. CT2-14 isolated from soil.</title>
        <authorList>
            <person name="Kanchanasin P."/>
            <person name="Tanasupawat S."/>
            <person name="Yuki M."/>
            <person name="Kudo T."/>
        </authorList>
    </citation>
    <scope>NUCLEOTIDE SEQUENCE [LARGE SCALE GENOMIC DNA]</scope>
    <source>
        <strain evidence="3 4">CT2-14</strain>
    </source>
</reference>
<dbReference type="InterPro" id="IPR050266">
    <property type="entry name" value="AB_hydrolase_sf"/>
</dbReference>
<dbReference type="GO" id="GO:0016787">
    <property type="term" value="F:hydrolase activity"/>
    <property type="evidence" value="ECO:0007669"/>
    <property type="project" value="UniProtKB-KW"/>
</dbReference>
<sequence>MPVGSEPPAGRGSPRPRPAARRIRRHRRANGGRRSGFDTGFHDNALGKQTVPLINSREAKPMTRASPGTHETAAGQQNNSLPHTLGSDTPMRFALSVRRGAPFAALLATAALIAVSCSSSHDTAVPKPAAFPGFQDGTVDADGTTMHYVKGGQGPAIVLLHGWPEDLQAFQKIAPDLAKDHTVVAIDLPGFGDSGFPKTDDGYQALAVAADVHAVTRSLNLGRFDLLGHDWGGAIALAYAAEYRSDLGHLAILEAPPTTDYLNLVQTRPGTFWWDWLANGPKDDLAEQLIDGKESAFYGSFYKEADGAIDKAESDGLIAVFSKPGHTHAGLEYFREQDTGNKAVDALIAKDGKLTIPVLGIGGEHSMGPAIGTLTARVAEHVTTDVVPGANHWVLEENPAYVLSSVRNFLKS</sequence>
<dbReference type="Gene3D" id="3.40.50.1820">
    <property type="entry name" value="alpha/beta hydrolase"/>
    <property type="match status" value="1"/>
</dbReference>
<keyword evidence="3" id="KW-0378">Hydrolase</keyword>
<proteinExistence type="predicted"/>
<accession>A0A6I3KW89</accession>
<feature type="domain" description="AB hydrolase-1" evidence="2">
    <location>
        <begin position="155"/>
        <end position="399"/>
    </location>
</feature>
<keyword evidence="4" id="KW-1185">Reference proteome</keyword>
<dbReference type="Proteomes" id="UP000432464">
    <property type="component" value="Unassembled WGS sequence"/>
</dbReference>
<name>A0A6I3KW89_9NOCA</name>
<dbReference type="GO" id="GO:0016020">
    <property type="term" value="C:membrane"/>
    <property type="evidence" value="ECO:0007669"/>
    <property type="project" value="TreeGrafter"/>
</dbReference>
<dbReference type="InterPro" id="IPR000073">
    <property type="entry name" value="AB_hydrolase_1"/>
</dbReference>
<evidence type="ECO:0000259" key="2">
    <source>
        <dbReference type="Pfam" id="PF00561"/>
    </source>
</evidence>
<dbReference type="Pfam" id="PF00561">
    <property type="entry name" value="Abhydrolase_1"/>
    <property type="match status" value="1"/>
</dbReference>
<dbReference type="PANTHER" id="PTHR43798:SF33">
    <property type="entry name" value="HYDROLASE, PUTATIVE (AFU_ORTHOLOGUE AFUA_2G14860)-RELATED"/>
    <property type="match status" value="1"/>
</dbReference>
<dbReference type="PRINTS" id="PR00111">
    <property type="entry name" value="ABHYDROLASE"/>
</dbReference>
<organism evidence="3 4">
    <name type="scientific">Nocardia aurantiaca</name>
    <dbReference type="NCBI Taxonomy" id="2675850"/>
    <lineage>
        <taxon>Bacteria</taxon>
        <taxon>Bacillati</taxon>
        <taxon>Actinomycetota</taxon>
        <taxon>Actinomycetes</taxon>
        <taxon>Mycobacteriales</taxon>
        <taxon>Nocardiaceae</taxon>
        <taxon>Nocardia</taxon>
    </lineage>
</organism>
<gene>
    <name evidence="3" type="ORF">GLP40_13075</name>
</gene>
<comment type="caution">
    <text evidence="3">The sequence shown here is derived from an EMBL/GenBank/DDBJ whole genome shotgun (WGS) entry which is preliminary data.</text>
</comment>
<dbReference type="AlphaFoldDB" id="A0A6I3KW89"/>
<evidence type="ECO:0000313" key="3">
    <source>
        <dbReference type="EMBL" id="MTE13701.1"/>
    </source>
</evidence>
<dbReference type="PANTHER" id="PTHR43798">
    <property type="entry name" value="MONOACYLGLYCEROL LIPASE"/>
    <property type="match status" value="1"/>
</dbReference>
<feature type="region of interest" description="Disordered" evidence="1">
    <location>
        <begin position="1"/>
        <end position="87"/>
    </location>
</feature>
<dbReference type="PRINTS" id="PR00412">
    <property type="entry name" value="EPOXHYDRLASE"/>
</dbReference>
<feature type="compositionally biased region" description="Basic residues" evidence="1">
    <location>
        <begin position="18"/>
        <end position="31"/>
    </location>
</feature>
<protein>
    <submittedName>
        <fullName evidence="3">Alpha/beta fold hydrolase</fullName>
    </submittedName>
</protein>
<dbReference type="InterPro" id="IPR000639">
    <property type="entry name" value="Epox_hydrolase-like"/>
</dbReference>
<evidence type="ECO:0000256" key="1">
    <source>
        <dbReference type="SAM" id="MobiDB-lite"/>
    </source>
</evidence>
<evidence type="ECO:0000313" key="4">
    <source>
        <dbReference type="Proteomes" id="UP000432464"/>
    </source>
</evidence>
<dbReference type="InterPro" id="IPR029058">
    <property type="entry name" value="AB_hydrolase_fold"/>
</dbReference>
<dbReference type="SUPFAM" id="SSF53474">
    <property type="entry name" value="alpha/beta-Hydrolases"/>
    <property type="match status" value="1"/>
</dbReference>
<dbReference type="EMBL" id="WMBB01000005">
    <property type="protein sequence ID" value="MTE13701.1"/>
    <property type="molecule type" value="Genomic_DNA"/>
</dbReference>